<keyword evidence="2" id="KW-1185">Reference proteome</keyword>
<comment type="caution">
    <text evidence="1">The sequence shown here is derived from an EMBL/GenBank/DDBJ whole genome shotgun (WGS) entry which is preliminary data.</text>
</comment>
<organism evidence="1 2">
    <name type="scientific">Caldalkalibacillus uzonensis</name>
    <dbReference type="NCBI Taxonomy" id="353224"/>
    <lineage>
        <taxon>Bacteria</taxon>
        <taxon>Bacillati</taxon>
        <taxon>Bacillota</taxon>
        <taxon>Bacilli</taxon>
        <taxon>Bacillales</taxon>
        <taxon>Bacillaceae</taxon>
        <taxon>Caldalkalibacillus</taxon>
    </lineage>
</organism>
<dbReference type="RefSeq" id="WP_307340197.1">
    <property type="nucleotide sequence ID" value="NZ_JAUSUQ010000009.1"/>
</dbReference>
<proteinExistence type="predicted"/>
<dbReference type="EMBL" id="JAUSUQ010000009">
    <property type="protein sequence ID" value="MDQ0339742.1"/>
    <property type="molecule type" value="Genomic_DNA"/>
</dbReference>
<name>A0ABU0CTJ0_9BACI</name>
<protein>
    <submittedName>
        <fullName evidence="1">t-SNARE complex subunit (Syntaxin)</fullName>
    </submittedName>
</protein>
<dbReference type="Proteomes" id="UP001232445">
    <property type="component" value="Unassembled WGS sequence"/>
</dbReference>
<reference evidence="1 2" key="1">
    <citation type="submission" date="2023-07" db="EMBL/GenBank/DDBJ databases">
        <title>Genomic Encyclopedia of Type Strains, Phase IV (KMG-IV): sequencing the most valuable type-strain genomes for metagenomic binning, comparative biology and taxonomic classification.</title>
        <authorList>
            <person name="Goeker M."/>
        </authorList>
    </citation>
    <scope>NUCLEOTIDE SEQUENCE [LARGE SCALE GENOMIC DNA]</scope>
    <source>
        <strain evidence="1 2">DSM 17740</strain>
    </source>
</reference>
<evidence type="ECO:0000313" key="1">
    <source>
        <dbReference type="EMBL" id="MDQ0339742.1"/>
    </source>
</evidence>
<sequence>MTEERFDRLEKMVSDLIGIVGTTNTKVIELIQSVDHLKQEMTEFKQDTQNRMGNIEQSLFPLMQMERRQDSTVVRLDRVEADVALIKEKLHL</sequence>
<gene>
    <name evidence="1" type="ORF">J2S00_002535</name>
</gene>
<accession>A0ABU0CTJ0</accession>
<evidence type="ECO:0000313" key="2">
    <source>
        <dbReference type="Proteomes" id="UP001232445"/>
    </source>
</evidence>